<gene>
    <name evidence="2" type="ORF">D3H65_16910</name>
</gene>
<name>A0A3B7MM15_9BACT</name>
<dbReference type="KEGG" id="pseg:D3H65_16910"/>
<proteinExistence type="predicted"/>
<feature type="domain" description="N-acetyltransferase" evidence="1">
    <location>
        <begin position="6"/>
        <end position="141"/>
    </location>
</feature>
<keyword evidence="2" id="KW-0808">Transferase</keyword>
<dbReference type="PANTHER" id="PTHR43415:SF3">
    <property type="entry name" value="GNAT-FAMILY ACETYLTRANSFERASE"/>
    <property type="match status" value="1"/>
</dbReference>
<evidence type="ECO:0000259" key="1">
    <source>
        <dbReference type="Pfam" id="PF13302"/>
    </source>
</evidence>
<accession>A0A3B7MM15</accession>
<dbReference type="Proteomes" id="UP000263900">
    <property type="component" value="Chromosome"/>
</dbReference>
<dbReference type="PANTHER" id="PTHR43415">
    <property type="entry name" value="SPERMIDINE N(1)-ACETYLTRANSFERASE"/>
    <property type="match status" value="1"/>
</dbReference>
<dbReference type="EMBL" id="CP032157">
    <property type="protein sequence ID" value="AXY75554.1"/>
    <property type="molecule type" value="Genomic_DNA"/>
</dbReference>
<dbReference type="AlphaFoldDB" id="A0A3B7MM15"/>
<keyword evidence="3" id="KW-1185">Reference proteome</keyword>
<sequence>MNPSVYIRPLVVQDALISYQWRNNPRIWRFTGARPDKYITPEMETAWLYDVLQREQEKRFAICLQGDNKYIGNIFLTDIQDKEAQMHVFIGEMEYWGKKRAYEAICMIFDYGFNDLMLDLIYVHVNSKNTAAIVLGKLAGFKKESEYYDTNKEMMLEKMTFTRSMYEHQEHLSNAGNEIDQV</sequence>
<evidence type="ECO:0000313" key="3">
    <source>
        <dbReference type="Proteomes" id="UP000263900"/>
    </source>
</evidence>
<dbReference type="Gene3D" id="3.40.630.30">
    <property type="match status" value="1"/>
</dbReference>
<protein>
    <submittedName>
        <fullName evidence="2">N-acetyltransferase</fullName>
    </submittedName>
</protein>
<dbReference type="InterPro" id="IPR016181">
    <property type="entry name" value="Acyl_CoA_acyltransferase"/>
</dbReference>
<evidence type="ECO:0000313" key="2">
    <source>
        <dbReference type="EMBL" id="AXY75554.1"/>
    </source>
</evidence>
<dbReference type="RefSeq" id="WP_119051435.1">
    <property type="nucleotide sequence ID" value="NZ_CP032157.1"/>
</dbReference>
<organism evidence="2 3">
    <name type="scientific">Paraflavitalea soli</name>
    <dbReference type="NCBI Taxonomy" id="2315862"/>
    <lineage>
        <taxon>Bacteria</taxon>
        <taxon>Pseudomonadati</taxon>
        <taxon>Bacteroidota</taxon>
        <taxon>Chitinophagia</taxon>
        <taxon>Chitinophagales</taxon>
        <taxon>Chitinophagaceae</taxon>
        <taxon>Paraflavitalea</taxon>
    </lineage>
</organism>
<reference evidence="2 3" key="1">
    <citation type="submission" date="2018-09" db="EMBL/GenBank/DDBJ databases">
        <title>Genome sequencing of strain 6GH32-13.</title>
        <authorList>
            <person name="Weon H.-Y."/>
            <person name="Heo J."/>
            <person name="Kwon S.-W."/>
        </authorList>
    </citation>
    <scope>NUCLEOTIDE SEQUENCE [LARGE SCALE GENOMIC DNA]</scope>
    <source>
        <strain evidence="2 3">5GH32-13</strain>
    </source>
</reference>
<dbReference type="SUPFAM" id="SSF55729">
    <property type="entry name" value="Acyl-CoA N-acyltransferases (Nat)"/>
    <property type="match status" value="1"/>
</dbReference>
<dbReference type="Pfam" id="PF13302">
    <property type="entry name" value="Acetyltransf_3"/>
    <property type="match status" value="1"/>
</dbReference>
<dbReference type="OrthoDB" id="6290225at2"/>
<dbReference type="GO" id="GO:0016747">
    <property type="term" value="F:acyltransferase activity, transferring groups other than amino-acyl groups"/>
    <property type="evidence" value="ECO:0007669"/>
    <property type="project" value="InterPro"/>
</dbReference>
<dbReference type="InterPro" id="IPR000182">
    <property type="entry name" value="GNAT_dom"/>
</dbReference>